<keyword evidence="13 17" id="KW-0961">Cell wall biogenesis/degradation</keyword>
<feature type="transmembrane region" description="Helical" evidence="17">
    <location>
        <begin position="151"/>
        <end position="176"/>
    </location>
</feature>
<evidence type="ECO:0000256" key="5">
    <source>
        <dbReference type="ARBA" id="ARBA00022475"/>
    </source>
</evidence>
<keyword evidence="6 17" id="KW-0812">Transmembrane</keyword>
<dbReference type="Proteomes" id="UP000003379">
    <property type="component" value="Unassembled WGS sequence"/>
</dbReference>
<evidence type="ECO:0000256" key="12">
    <source>
        <dbReference type="ARBA" id="ARBA00023251"/>
    </source>
</evidence>
<keyword evidence="10 17" id="KW-1133">Transmembrane helix</keyword>
<evidence type="ECO:0000256" key="1">
    <source>
        <dbReference type="ARBA" id="ARBA00004651"/>
    </source>
</evidence>
<dbReference type="GO" id="GO:0046677">
    <property type="term" value="P:response to antibiotic"/>
    <property type="evidence" value="ECO:0007669"/>
    <property type="project" value="UniProtKB-UniRule"/>
</dbReference>
<evidence type="ECO:0000256" key="3">
    <source>
        <dbReference type="ARBA" id="ARBA00012374"/>
    </source>
</evidence>
<comment type="similarity">
    <text evidence="2 17">Belongs to the UppP family.</text>
</comment>
<evidence type="ECO:0000313" key="18">
    <source>
        <dbReference type="EMBL" id="EHL19557.1"/>
    </source>
</evidence>
<evidence type="ECO:0000256" key="16">
    <source>
        <dbReference type="ARBA" id="ARBA00047594"/>
    </source>
</evidence>
<keyword evidence="12 17" id="KW-0046">Antibiotic resistance</keyword>
<feature type="transmembrane region" description="Helical" evidence="17">
    <location>
        <begin position="188"/>
        <end position="206"/>
    </location>
</feature>
<comment type="subcellular location">
    <subcellularLocation>
        <location evidence="1 17">Cell membrane</location>
        <topology evidence="1 17">Multi-pass membrane protein</topology>
    </subcellularLocation>
</comment>
<dbReference type="NCBIfam" id="NF001390">
    <property type="entry name" value="PRK00281.1-4"/>
    <property type="match status" value="1"/>
</dbReference>
<feature type="transmembrane region" description="Helical" evidence="17">
    <location>
        <begin position="42"/>
        <end position="63"/>
    </location>
</feature>
<protein>
    <recommendedName>
        <fullName evidence="4 17">Undecaprenyl-diphosphatase</fullName>
        <ecNumber evidence="3 17">3.6.1.27</ecNumber>
    </recommendedName>
    <alternativeName>
        <fullName evidence="15 17">Bacitracin resistance protein</fullName>
    </alternativeName>
    <alternativeName>
        <fullName evidence="14 17">Undecaprenyl pyrophosphate phosphatase</fullName>
    </alternativeName>
</protein>
<organism evidence="18 19">
    <name type="scientific">Peptoanaerobacter stomatis</name>
    <dbReference type="NCBI Taxonomy" id="796937"/>
    <lineage>
        <taxon>Bacteria</taxon>
        <taxon>Bacillati</taxon>
        <taxon>Bacillota</taxon>
        <taxon>Clostridia</taxon>
        <taxon>Peptostreptococcales</taxon>
        <taxon>Filifactoraceae</taxon>
        <taxon>Peptoanaerobacter</taxon>
    </lineage>
</organism>
<sequence>MFDIIKVVILSLVEGITEFIPVSSTGHLILVNEFIKLKPESFANMFSIIIQLGAILSVILIYFNKLNPFSHKKSASKKRETIEIWKRVIIGVLPAAVLGLKFDDFIDEKLMNPYVVMTTLFVWGIVIIFIEARHKKAKIKSISDMSYKTALLIGLAQCIALVPGTSRSAATIIGAMLLGCSRTVSAEFSFFLAIPTMFGATSLKIVKVILRGTPMSMWQVFLILLGTVLSFIFALIVIRKFMKYVKEHNFIAFGLYRVVLSVVMAIYFLIIAK</sequence>
<dbReference type="GO" id="GO:0050380">
    <property type="term" value="F:undecaprenyl-diphosphatase activity"/>
    <property type="evidence" value="ECO:0007669"/>
    <property type="project" value="UniProtKB-UniRule"/>
</dbReference>
<dbReference type="RefSeq" id="WP_009528560.1">
    <property type="nucleotide sequence ID" value="NZ_JH414596.1"/>
</dbReference>
<keyword evidence="8 17" id="KW-0133">Cell shape</keyword>
<dbReference type="GO" id="GO:0071555">
    <property type="term" value="P:cell wall organization"/>
    <property type="evidence" value="ECO:0007669"/>
    <property type="project" value="UniProtKB-KW"/>
</dbReference>
<evidence type="ECO:0000256" key="14">
    <source>
        <dbReference type="ARBA" id="ARBA00032707"/>
    </source>
</evidence>
<dbReference type="GO" id="GO:0005886">
    <property type="term" value="C:plasma membrane"/>
    <property type="evidence" value="ECO:0007669"/>
    <property type="project" value="UniProtKB-SubCell"/>
</dbReference>
<dbReference type="Pfam" id="PF02673">
    <property type="entry name" value="BacA"/>
    <property type="match status" value="1"/>
</dbReference>
<evidence type="ECO:0000313" key="19">
    <source>
        <dbReference type="Proteomes" id="UP000003379"/>
    </source>
</evidence>
<dbReference type="EC" id="3.6.1.27" evidence="3 17"/>
<feature type="transmembrane region" description="Helical" evidence="17">
    <location>
        <begin position="84"/>
        <end position="102"/>
    </location>
</feature>
<evidence type="ECO:0000256" key="2">
    <source>
        <dbReference type="ARBA" id="ARBA00010621"/>
    </source>
</evidence>
<evidence type="ECO:0000256" key="11">
    <source>
        <dbReference type="ARBA" id="ARBA00023136"/>
    </source>
</evidence>
<dbReference type="NCBIfam" id="TIGR00753">
    <property type="entry name" value="undec_PP_bacA"/>
    <property type="match status" value="1"/>
</dbReference>
<dbReference type="PANTHER" id="PTHR30622:SF3">
    <property type="entry name" value="UNDECAPRENYL-DIPHOSPHATASE"/>
    <property type="match status" value="1"/>
</dbReference>
<dbReference type="STRING" id="796937.HMPREF9630_01969"/>
<evidence type="ECO:0000256" key="17">
    <source>
        <dbReference type="HAMAP-Rule" id="MF_01006"/>
    </source>
</evidence>
<feature type="transmembrane region" description="Helical" evidence="17">
    <location>
        <begin position="7"/>
        <end position="30"/>
    </location>
</feature>
<dbReference type="GO" id="GO:0008360">
    <property type="term" value="P:regulation of cell shape"/>
    <property type="evidence" value="ECO:0007669"/>
    <property type="project" value="UniProtKB-KW"/>
</dbReference>
<feature type="transmembrane region" description="Helical" evidence="17">
    <location>
        <begin position="250"/>
        <end position="272"/>
    </location>
</feature>
<evidence type="ECO:0000256" key="4">
    <source>
        <dbReference type="ARBA" id="ARBA00021581"/>
    </source>
</evidence>
<dbReference type="EMBL" id="AFZG01000019">
    <property type="protein sequence ID" value="EHL19557.1"/>
    <property type="molecule type" value="Genomic_DNA"/>
</dbReference>
<evidence type="ECO:0000256" key="13">
    <source>
        <dbReference type="ARBA" id="ARBA00023316"/>
    </source>
</evidence>
<dbReference type="HAMAP" id="MF_01006">
    <property type="entry name" value="Undec_diphosphatase"/>
    <property type="match status" value="1"/>
</dbReference>
<dbReference type="NCBIfam" id="NF001391">
    <property type="entry name" value="PRK00281.1-5"/>
    <property type="match status" value="1"/>
</dbReference>
<comment type="miscellaneous">
    <text evidence="17">Bacitracin is thought to be involved in the inhibition of peptidoglycan synthesis by sequestering undecaprenyl diphosphate, thereby reducing the pool of lipid carrier available.</text>
</comment>
<keyword evidence="9 17" id="KW-0573">Peptidoglycan synthesis</keyword>
<comment type="caution">
    <text evidence="18">The sequence shown here is derived from an EMBL/GenBank/DDBJ whole genome shotgun (WGS) entry which is preliminary data.</text>
</comment>
<keyword evidence="7 17" id="KW-0378">Hydrolase</keyword>
<keyword evidence="5 17" id="KW-1003">Cell membrane</keyword>
<comment type="function">
    <text evidence="17">Catalyzes the dephosphorylation of undecaprenyl diphosphate (UPP). Confers resistance to bacitracin.</text>
</comment>
<feature type="transmembrane region" description="Helical" evidence="17">
    <location>
        <begin position="218"/>
        <end position="238"/>
    </location>
</feature>
<reference evidence="18 19" key="1">
    <citation type="submission" date="2011-08" db="EMBL/GenBank/DDBJ databases">
        <title>The Genome Sequence of Eubacteriaceae bacterium CM5.</title>
        <authorList>
            <consortium name="The Broad Institute Genome Sequencing Platform"/>
            <person name="Earl A."/>
            <person name="Ward D."/>
            <person name="Feldgarden M."/>
            <person name="Gevers D."/>
            <person name="Sizova M."/>
            <person name="Hazen A."/>
            <person name="Epstein S."/>
            <person name="Young S.K."/>
            <person name="Zeng Q."/>
            <person name="Gargeya S."/>
            <person name="Fitzgerald M."/>
            <person name="Haas B."/>
            <person name="Abouelleil A."/>
            <person name="Alvarado L."/>
            <person name="Arachchi H.M."/>
            <person name="Berlin A."/>
            <person name="Brown A."/>
            <person name="Chapman S.B."/>
            <person name="Chen Z."/>
            <person name="Dunbar C."/>
            <person name="Freedman E."/>
            <person name="Gearin G."/>
            <person name="Gellesch M."/>
            <person name="Goldberg J."/>
            <person name="Griggs A."/>
            <person name="Gujja S."/>
            <person name="Heiman D."/>
            <person name="Howarth C."/>
            <person name="Larson L."/>
            <person name="Lui A."/>
            <person name="MacDonald P.J.P."/>
            <person name="Montmayeur A."/>
            <person name="Murphy C."/>
            <person name="Neiman D."/>
            <person name="Pearson M."/>
            <person name="Priest M."/>
            <person name="Roberts A."/>
            <person name="Saif S."/>
            <person name="Shea T."/>
            <person name="Shenoy N."/>
            <person name="Sisk P."/>
            <person name="Stolte C."/>
            <person name="Sykes S."/>
            <person name="Wortman J."/>
            <person name="Nusbaum C."/>
            <person name="Birren B."/>
        </authorList>
    </citation>
    <scope>NUCLEOTIDE SEQUENCE [LARGE SCALE GENOMIC DNA]</scope>
    <source>
        <strain evidence="18 19">CM5</strain>
    </source>
</reference>
<comment type="catalytic activity">
    <reaction evidence="16 17">
        <text>di-trans,octa-cis-undecaprenyl diphosphate + H2O = di-trans,octa-cis-undecaprenyl phosphate + phosphate + H(+)</text>
        <dbReference type="Rhea" id="RHEA:28094"/>
        <dbReference type="ChEBI" id="CHEBI:15377"/>
        <dbReference type="ChEBI" id="CHEBI:15378"/>
        <dbReference type="ChEBI" id="CHEBI:43474"/>
        <dbReference type="ChEBI" id="CHEBI:58405"/>
        <dbReference type="ChEBI" id="CHEBI:60392"/>
        <dbReference type="EC" id="3.6.1.27"/>
    </reaction>
</comment>
<evidence type="ECO:0000256" key="8">
    <source>
        <dbReference type="ARBA" id="ARBA00022960"/>
    </source>
</evidence>
<evidence type="ECO:0000256" key="6">
    <source>
        <dbReference type="ARBA" id="ARBA00022692"/>
    </source>
</evidence>
<dbReference type="PATRIC" id="fig|796940.3.peg.877"/>
<keyword evidence="11 17" id="KW-0472">Membrane</keyword>
<evidence type="ECO:0000256" key="10">
    <source>
        <dbReference type="ARBA" id="ARBA00022989"/>
    </source>
</evidence>
<dbReference type="PANTHER" id="PTHR30622">
    <property type="entry name" value="UNDECAPRENYL-DIPHOSPHATASE"/>
    <property type="match status" value="1"/>
</dbReference>
<dbReference type="InterPro" id="IPR003824">
    <property type="entry name" value="UppP"/>
</dbReference>
<evidence type="ECO:0000256" key="15">
    <source>
        <dbReference type="ARBA" id="ARBA00032932"/>
    </source>
</evidence>
<proteinExistence type="inferred from homology"/>
<accession>G9XC70</accession>
<feature type="transmembrane region" description="Helical" evidence="17">
    <location>
        <begin position="114"/>
        <end position="130"/>
    </location>
</feature>
<dbReference type="AlphaFoldDB" id="G9XC70"/>
<dbReference type="GO" id="GO:0009252">
    <property type="term" value="P:peptidoglycan biosynthetic process"/>
    <property type="evidence" value="ECO:0007669"/>
    <property type="project" value="UniProtKB-KW"/>
</dbReference>
<name>G9XC70_9FIRM</name>
<evidence type="ECO:0000256" key="7">
    <source>
        <dbReference type="ARBA" id="ARBA00022801"/>
    </source>
</evidence>
<gene>
    <name evidence="17" type="primary">uppP</name>
    <name evidence="18" type="ORF">HMPREF9628_00278</name>
</gene>
<dbReference type="HOGENOM" id="CLU_060296_2_0_9"/>
<evidence type="ECO:0000256" key="9">
    <source>
        <dbReference type="ARBA" id="ARBA00022984"/>
    </source>
</evidence>
<dbReference type="NCBIfam" id="NF001389">
    <property type="entry name" value="PRK00281.1-2"/>
    <property type="match status" value="1"/>
</dbReference>